<sequence>MSKPVANSPTMTRKFKLQDRLSPEIGFNKHIRIRKAYKPTSAGSLNFKNMQMFTSYSPKERVADAFLKSIDGMCHSTKQIINTAKNNIISLKIKIREQQELFENDFKNQDNDIILQCREFINDRKFTLKSKQDFNFTKRLERQVTKKMLG</sequence>
<name>A0A1R2CT88_9CILI</name>
<evidence type="ECO:0000313" key="2">
    <source>
        <dbReference type="Proteomes" id="UP000187209"/>
    </source>
</evidence>
<organism evidence="1 2">
    <name type="scientific">Stentor coeruleus</name>
    <dbReference type="NCBI Taxonomy" id="5963"/>
    <lineage>
        <taxon>Eukaryota</taxon>
        <taxon>Sar</taxon>
        <taxon>Alveolata</taxon>
        <taxon>Ciliophora</taxon>
        <taxon>Postciliodesmatophora</taxon>
        <taxon>Heterotrichea</taxon>
        <taxon>Heterotrichida</taxon>
        <taxon>Stentoridae</taxon>
        <taxon>Stentor</taxon>
    </lineage>
</organism>
<evidence type="ECO:0000313" key="1">
    <source>
        <dbReference type="EMBL" id="OMJ92170.1"/>
    </source>
</evidence>
<dbReference type="EMBL" id="MPUH01000067">
    <property type="protein sequence ID" value="OMJ92170.1"/>
    <property type="molecule type" value="Genomic_DNA"/>
</dbReference>
<accession>A0A1R2CT88</accession>
<comment type="caution">
    <text evidence="1">The sequence shown here is derived from an EMBL/GenBank/DDBJ whole genome shotgun (WGS) entry which is preliminary data.</text>
</comment>
<gene>
    <name evidence="1" type="ORF">SteCoe_5160</name>
</gene>
<dbReference type="AlphaFoldDB" id="A0A1R2CT88"/>
<dbReference type="Proteomes" id="UP000187209">
    <property type="component" value="Unassembled WGS sequence"/>
</dbReference>
<reference evidence="1 2" key="1">
    <citation type="submission" date="2016-11" db="EMBL/GenBank/DDBJ databases">
        <title>The macronuclear genome of Stentor coeruleus: a giant cell with tiny introns.</title>
        <authorList>
            <person name="Slabodnick M."/>
            <person name="Ruby J.G."/>
            <person name="Reiff S.B."/>
            <person name="Swart E.C."/>
            <person name="Gosai S."/>
            <person name="Prabakaran S."/>
            <person name="Witkowska E."/>
            <person name="Larue G.E."/>
            <person name="Fisher S."/>
            <person name="Freeman R.M."/>
            <person name="Gunawardena J."/>
            <person name="Chu W."/>
            <person name="Stover N.A."/>
            <person name="Gregory B.D."/>
            <person name="Nowacki M."/>
            <person name="Derisi J."/>
            <person name="Roy S.W."/>
            <person name="Marshall W.F."/>
            <person name="Sood P."/>
        </authorList>
    </citation>
    <scope>NUCLEOTIDE SEQUENCE [LARGE SCALE GENOMIC DNA]</scope>
    <source>
        <strain evidence="1">WM001</strain>
    </source>
</reference>
<keyword evidence="2" id="KW-1185">Reference proteome</keyword>
<protein>
    <submittedName>
        <fullName evidence="1">Uncharacterized protein</fullName>
    </submittedName>
</protein>
<proteinExistence type="predicted"/>